<organism evidence="7 8">
    <name type="scientific">Actinacidiphila cocklensis</name>
    <dbReference type="NCBI Taxonomy" id="887465"/>
    <lineage>
        <taxon>Bacteria</taxon>
        <taxon>Bacillati</taxon>
        <taxon>Actinomycetota</taxon>
        <taxon>Actinomycetes</taxon>
        <taxon>Kitasatosporales</taxon>
        <taxon>Streptomycetaceae</taxon>
        <taxon>Actinacidiphila</taxon>
    </lineage>
</organism>
<sequence>MRTELPAGFTSGYRATVPLVDMPVYLGYLQRRLRDAGGTVEWRGVGSLDEAQPAVAVINCSGLGARALPLTRASGRFEASTSSSATRA</sequence>
<keyword evidence="3" id="KW-0274">FAD</keyword>
<evidence type="ECO:0000256" key="1">
    <source>
        <dbReference type="ARBA" id="ARBA00001974"/>
    </source>
</evidence>
<dbReference type="GO" id="GO:0005737">
    <property type="term" value="C:cytoplasm"/>
    <property type="evidence" value="ECO:0007669"/>
    <property type="project" value="TreeGrafter"/>
</dbReference>
<accession>A0A9W4DSN6</accession>
<keyword evidence="4" id="KW-0560">Oxidoreductase</keyword>
<proteinExistence type="predicted"/>
<comment type="caution">
    <text evidence="7">The sequence shown here is derived from an EMBL/GenBank/DDBJ whole genome shotgun (WGS) entry which is preliminary data.</text>
</comment>
<keyword evidence="2" id="KW-0285">Flavoprotein</keyword>
<dbReference type="EMBL" id="CAJSLV010000059">
    <property type="protein sequence ID" value="CAG6394854.1"/>
    <property type="molecule type" value="Genomic_DNA"/>
</dbReference>
<name>A0A9W4DSN6_9ACTN</name>
<gene>
    <name evidence="7" type="ORF">SCOCK_30087</name>
</gene>
<evidence type="ECO:0000256" key="3">
    <source>
        <dbReference type="ARBA" id="ARBA00022827"/>
    </source>
</evidence>
<evidence type="ECO:0000256" key="6">
    <source>
        <dbReference type="ARBA" id="ARBA00039751"/>
    </source>
</evidence>
<protein>
    <recommendedName>
        <fullName evidence="6">D-amino-acid oxidase</fullName>
        <ecNumber evidence="5">1.4.3.3</ecNumber>
    </recommendedName>
</protein>
<dbReference type="GO" id="GO:0071949">
    <property type="term" value="F:FAD binding"/>
    <property type="evidence" value="ECO:0007669"/>
    <property type="project" value="InterPro"/>
</dbReference>
<dbReference type="RefSeq" id="WP_308208307.1">
    <property type="nucleotide sequence ID" value="NZ_CAJSLV010000059.1"/>
</dbReference>
<dbReference type="Gene3D" id="3.40.50.720">
    <property type="entry name" value="NAD(P)-binding Rossmann-like Domain"/>
    <property type="match status" value="1"/>
</dbReference>
<dbReference type="GO" id="GO:0019478">
    <property type="term" value="P:D-amino acid catabolic process"/>
    <property type="evidence" value="ECO:0007669"/>
    <property type="project" value="TreeGrafter"/>
</dbReference>
<evidence type="ECO:0000313" key="8">
    <source>
        <dbReference type="Proteomes" id="UP001152519"/>
    </source>
</evidence>
<dbReference type="Proteomes" id="UP001152519">
    <property type="component" value="Unassembled WGS sequence"/>
</dbReference>
<dbReference type="Gene3D" id="3.30.9.10">
    <property type="entry name" value="D-Amino Acid Oxidase, subunit A, domain 2"/>
    <property type="match status" value="1"/>
</dbReference>
<evidence type="ECO:0000256" key="2">
    <source>
        <dbReference type="ARBA" id="ARBA00022630"/>
    </source>
</evidence>
<evidence type="ECO:0000313" key="7">
    <source>
        <dbReference type="EMBL" id="CAG6394854.1"/>
    </source>
</evidence>
<dbReference type="GO" id="GO:0003884">
    <property type="term" value="F:D-amino-acid oxidase activity"/>
    <property type="evidence" value="ECO:0007669"/>
    <property type="project" value="UniProtKB-EC"/>
</dbReference>
<comment type="cofactor">
    <cofactor evidence="1">
        <name>FAD</name>
        <dbReference type="ChEBI" id="CHEBI:57692"/>
    </cofactor>
</comment>
<evidence type="ECO:0000256" key="4">
    <source>
        <dbReference type="ARBA" id="ARBA00023002"/>
    </source>
</evidence>
<dbReference type="EC" id="1.4.3.3" evidence="5"/>
<reference evidence="7" key="1">
    <citation type="submission" date="2021-05" db="EMBL/GenBank/DDBJ databases">
        <authorList>
            <person name="Arsene-Ploetze F."/>
        </authorList>
    </citation>
    <scope>NUCLEOTIDE SEQUENCE</scope>
    <source>
        <strain evidence="7">DSM 42138</strain>
    </source>
</reference>
<keyword evidence="8" id="KW-1185">Reference proteome</keyword>
<dbReference type="PANTHER" id="PTHR11530:SF11">
    <property type="entry name" value="D-ASPARTATE OXIDASE"/>
    <property type="match status" value="1"/>
</dbReference>
<dbReference type="AlphaFoldDB" id="A0A9W4DSN6"/>
<evidence type="ECO:0000256" key="5">
    <source>
        <dbReference type="ARBA" id="ARBA00039101"/>
    </source>
</evidence>
<dbReference type="InterPro" id="IPR023209">
    <property type="entry name" value="DAO"/>
</dbReference>
<dbReference type="PANTHER" id="PTHR11530">
    <property type="entry name" value="D-AMINO ACID OXIDASE"/>
    <property type="match status" value="1"/>
</dbReference>